<feature type="region of interest" description="Disordered" evidence="1">
    <location>
        <begin position="194"/>
        <end position="220"/>
    </location>
</feature>
<evidence type="ECO:0000259" key="2">
    <source>
        <dbReference type="Pfam" id="PF01693"/>
    </source>
</evidence>
<gene>
    <name evidence="3" type="ORF">FISHEDRAFT_73097</name>
</gene>
<dbReference type="InterPro" id="IPR011320">
    <property type="entry name" value="RNase_H1_N"/>
</dbReference>
<dbReference type="OrthoDB" id="3270804at2759"/>
<evidence type="ECO:0000313" key="3">
    <source>
        <dbReference type="EMBL" id="KIY48973.1"/>
    </source>
</evidence>
<dbReference type="AlphaFoldDB" id="A0A0D7ADM4"/>
<protein>
    <recommendedName>
        <fullName evidence="2">Ribonuclease H1 N-terminal domain-containing protein</fullName>
    </recommendedName>
</protein>
<name>A0A0D7ADM4_9AGAR</name>
<accession>A0A0D7ADM4</accession>
<dbReference type="Pfam" id="PF01693">
    <property type="entry name" value="Cauli_VI"/>
    <property type="match status" value="1"/>
</dbReference>
<reference evidence="3 4" key="1">
    <citation type="journal article" date="2015" name="Fungal Genet. Biol.">
        <title>Evolution of novel wood decay mechanisms in Agaricales revealed by the genome sequences of Fistulina hepatica and Cylindrobasidium torrendii.</title>
        <authorList>
            <person name="Floudas D."/>
            <person name="Held B.W."/>
            <person name="Riley R."/>
            <person name="Nagy L.G."/>
            <person name="Koehler G."/>
            <person name="Ransdell A.S."/>
            <person name="Younus H."/>
            <person name="Chow J."/>
            <person name="Chiniquy J."/>
            <person name="Lipzen A."/>
            <person name="Tritt A."/>
            <person name="Sun H."/>
            <person name="Haridas S."/>
            <person name="LaButti K."/>
            <person name="Ohm R.A."/>
            <person name="Kues U."/>
            <person name="Blanchette R.A."/>
            <person name="Grigoriev I.V."/>
            <person name="Minto R.E."/>
            <person name="Hibbett D.S."/>
        </authorList>
    </citation>
    <scope>NUCLEOTIDE SEQUENCE [LARGE SCALE GENOMIC DNA]</scope>
    <source>
        <strain evidence="3 4">ATCC 64428</strain>
    </source>
</reference>
<sequence>MGTMMVIHVGGPHPLTDEDFLLLTPPYTITDALALLADPRYADVDGVGRIGLDDAASINHGTHPHRVAVILNSLPPNEEGTTFYVVTVGRCPGVYNSWPLAGPLVIGVPAVYCVMKRKEIALCMYMNAWANGKVLSLSPSPKIAEKSHRDDLLQKSRLRRQQLKAADGAGNMQKRNNAPYLQRFKKLVTDKLNQPSALSPDADDNAEDVPPLLSGPLDYLTNDDDEPQVYNTRELMQAVHLRVDRWERLAGGIGEWRRLGARLRAGGLPNYAHLYGADQVCDEGKAILLQLKYLWTDVDEPPTLEAFQVLWAQALQAVYRVNEGMKLLQTYW</sequence>
<feature type="domain" description="Ribonuclease H1 N-terminal" evidence="2">
    <location>
        <begin position="83"/>
        <end position="109"/>
    </location>
</feature>
<keyword evidence="4" id="KW-1185">Reference proteome</keyword>
<evidence type="ECO:0000256" key="1">
    <source>
        <dbReference type="SAM" id="MobiDB-lite"/>
    </source>
</evidence>
<dbReference type="EMBL" id="KN881768">
    <property type="protein sequence ID" value="KIY48973.1"/>
    <property type="molecule type" value="Genomic_DNA"/>
</dbReference>
<dbReference type="Gene3D" id="3.40.970.10">
    <property type="entry name" value="Ribonuclease H1, N-terminal domain"/>
    <property type="match status" value="1"/>
</dbReference>
<dbReference type="InterPro" id="IPR037056">
    <property type="entry name" value="RNase_H1_N_sf"/>
</dbReference>
<organism evidence="3 4">
    <name type="scientific">Fistulina hepatica ATCC 64428</name>
    <dbReference type="NCBI Taxonomy" id="1128425"/>
    <lineage>
        <taxon>Eukaryota</taxon>
        <taxon>Fungi</taxon>
        <taxon>Dikarya</taxon>
        <taxon>Basidiomycota</taxon>
        <taxon>Agaricomycotina</taxon>
        <taxon>Agaricomycetes</taxon>
        <taxon>Agaricomycetidae</taxon>
        <taxon>Agaricales</taxon>
        <taxon>Fistulinaceae</taxon>
        <taxon>Fistulina</taxon>
    </lineage>
</organism>
<dbReference type="Proteomes" id="UP000054144">
    <property type="component" value="Unassembled WGS sequence"/>
</dbReference>
<proteinExistence type="predicted"/>
<evidence type="ECO:0000313" key="4">
    <source>
        <dbReference type="Proteomes" id="UP000054144"/>
    </source>
</evidence>